<accession>A0A927GF49</accession>
<dbReference type="Proteomes" id="UP000653797">
    <property type="component" value="Unassembled WGS sequence"/>
</dbReference>
<organism evidence="2 3">
    <name type="scientific">Spirosoma validum</name>
    <dbReference type="NCBI Taxonomy" id="2771355"/>
    <lineage>
        <taxon>Bacteria</taxon>
        <taxon>Pseudomonadati</taxon>
        <taxon>Bacteroidota</taxon>
        <taxon>Cytophagia</taxon>
        <taxon>Cytophagales</taxon>
        <taxon>Cytophagaceae</taxon>
        <taxon>Spirosoma</taxon>
    </lineage>
</organism>
<dbReference type="InterPro" id="IPR012338">
    <property type="entry name" value="Beta-lactam/transpept-like"/>
</dbReference>
<dbReference type="AlphaFoldDB" id="A0A927GF49"/>
<keyword evidence="3" id="KW-1185">Reference proteome</keyword>
<sequence length="416" mass="45466">MKTPFIDIVAASLALAITLPGYQEGEQGRGPIPNESASRQVSTDVGFSKIGRFDPLMLKTEIDKFLSNHNLAGYAYAIFVDGQWVEAAGGQGGHIRKGIDAPAAPHSPLARQEIASCSKYITTLAMVRMLDRAGLPLDTTIGAYLPAYMNAIASVRAITFRQLLAHHSGLVGGMNDINITLAKMQQCVQTSNSAQFNTYQYNNMNLALCRLLLPYVYWKEVMKLTPQTLAESEINPSLLDNQLATLFLSFVRTDVFKAAGLSTWEELGATDPGTTRPTLYYDTNLEGAAGVTVPPLSTILNLGQGGFDLNAVELAQIASAANDNKIVSKSLMKAIRTGYKNRPLGFNDFRSGAYGRYYFKYGNINWNVNGRRGGVATLLVDFDCSQAHVQVAILSNDDEPDITNINWLQEAFDKSW</sequence>
<dbReference type="PANTHER" id="PTHR46825">
    <property type="entry name" value="D-ALANYL-D-ALANINE-CARBOXYPEPTIDASE/ENDOPEPTIDASE AMPH"/>
    <property type="match status" value="1"/>
</dbReference>
<dbReference type="Pfam" id="PF00144">
    <property type="entry name" value="Beta-lactamase"/>
    <property type="match status" value="1"/>
</dbReference>
<dbReference type="EMBL" id="JACXAA010000008">
    <property type="protein sequence ID" value="MBD2755275.1"/>
    <property type="molecule type" value="Genomic_DNA"/>
</dbReference>
<gene>
    <name evidence="2" type="ORF">IC230_20405</name>
</gene>
<evidence type="ECO:0000313" key="2">
    <source>
        <dbReference type="EMBL" id="MBD2755275.1"/>
    </source>
</evidence>
<dbReference type="RefSeq" id="WP_191040905.1">
    <property type="nucleotide sequence ID" value="NZ_JACXAA010000008.1"/>
</dbReference>
<proteinExistence type="predicted"/>
<feature type="domain" description="Beta-lactamase-related" evidence="1">
    <location>
        <begin position="62"/>
        <end position="400"/>
    </location>
</feature>
<comment type="caution">
    <text evidence="2">The sequence shown here is derived from an EMBL/GenBank/DDBJ whole genome shotgun (WGS) entry which is preliminary data.</text>
</comment>
<evidence type="ECO:0000259" key="1">
    <source>
        <dbReference type="Pfam" id="PF00144"/>
    </source>
</evidence>
<name>A0A927GF49_9BACT</name>
<dbReference type="InterPro" id="IPR050491">
    <property type="entry name" value="AmpC-like"/>
</dbReference>
<dbReference type="PANTHER" id="PTHR46825:SF15">
    <property type="entry name" value="BETA-LACTAMASE-RELATED DOMAIN-CONTAINING PROTEIN"/>
    <property type="match status" value="1"/>
</dbReference>
<dbReference type="InterPro" id="IPR001466">
    <property type="entry name" value="Beta-lactam-related"/>
</dbReference>
<protein>
    <submittedName>
        <fullName evidence="2">Beta-lactamase family protein</fullName>
    </submittedName>
</protein>
<dbReference type="Gene3D" id="3.40.710.10">
    <property type="entry name" value="DD-peptidase/beta-lactamase superfamily"/>
    <property type="match status" value="1"/>
</dbReference>
<evidence type="ECO:0000313" key="3">
    <source>
        <dbReference type="Proteomes" id="UP000653797"/>
    </source>
</evidence>
<dbReference type="SUPFAM" id="SSF56601">
    <property type="entry name" value="beta-lactamase/transpeptidase-like"/>
    <property type="match status" value="1"/>
</dbReference>
<reference evidence="2" key="1">
    <citation type="submission" date="2020-09" db="EMBL/GenBank/DDBJ databases">
        <authorList>
            <person name="Kim M.K."/>
        </authorList>
    </citation>
    <scope>NUCLEOTIDE SEQUENCE</scope>
    <source>
        <strain evidence="2">BT704</strain>
    </source>
</reference>